<dbReference type="SUPFAM" id="SSF90096">
    <property type="entry name" value="Subunits of heterodimeric actin filament capping protein Capz"/>
    <property type="match status" value="1"/>
</dbReference>
<keyword evidence="5 7" id="KW-0009">Actin-binding</keyword>
<name>A0A835UGH0_VANPL</name>
<gene>
    <name evidence="8" type="ORF">HPP92_020745</name>
</gene>
<protein>
    <recommendedName>
        <fullName evidence="7">F-actin-capping protein subunit beta</fullName>
    </recommendedName>
</protein>
<dbReference type="InterPro" id="IPR043175">
    <property type="entry name" value="CAPZB_N"/>
</dbReference>
<dbReference type="PANTHER" id="PTHR10619:SF0">
    <property type="entry name" value="F-ACTIN-CAPPING PROTEIN SUBUNIT BETA ISOFORMS 1 AND 2"/>
    <property type="match status" value="1"/>
</dbReference>
<evidence type="ECO:0000256" key="7">
    <source>
        <dbReference type="RuleBase" id="RU365078"/>
    </source>
</evidence>
<comment type="subcellular location">
    <subcellularLocation>
        <location evidence="1 7">Cytoplasm</location>
        <location evidence="1 7">Cytoskeleton</location>
    </subcellularLocation>
</comment>
<dbReference type="GO" id="GO:0051016">
    <property type="term" value="P:barbed-end actin filament capping"/>
    <property type="evidence" value="ECO:0007669"/>
    <property type="project" value="UniProtKB-UniRule"/>
</dbReference>
<evidence type="ECO:0000256" key="3">
    <source>
        <dbReference type="ARBA" id="ARBA00022467"/>
    </source>
</evidence>
<dbReference type="OrthoDB" id="539213at2759"/>
<organism evidence="8 9">
    <name type="scientific">Vanilla planifolia</name>
    <name type="common">Vanilla</name>
    <dbReference type="NCBI Taxonomy" id="51239"/>
    <lineage>
        <taxon>Eukaryota</taxon>
        <taxon>Viridiplantae</taxon>
        <taxon>Streptophyta</taxon>
        <taxon>Embryophyta</taxon>
        <taxon>Tracheophyta</taxon>
        <taxon>Spermatophyta</taxon>
        <taxon>Magnoliopsida</taxon>
        <taxon>Liliopsida</taxon>
        <taxon>Asparagales</taxon>
        <taxon>Orchidaceae</taxon>
        <taxon>Vanilloideae</taxon>
        <taxon>Vanilleae</taxon>
        <taxon>Vanilla</taxon>
    </lineage>
</organism>
<comment type="similarity">
    <text evidence="2 7">Belongs to the F-actin-capping protein beta subunit family.</text>
</comment>
<dbReference type="Proteomes" id="UP000636800">
    <property type="component" value="Chromosome 11"/>
</dbReference>
<dbReference type="PANTHER" id="PTHR10619">
    <property type="entry name" value="F-ACTIN-CAPPING PROTEIN SUBUNIT BETA"/>
    <property type="match status" value="1"/>
</dbReference>
<accession>A0A835UGH0</accession>
<evidence type="ECO:0000256" key="6">
    <source>
        <dbReference type="ARBA" id="ARBA00023212"/>
    </source>
</evidence>
<evidence type="ECO:0000313" key="8">
    <source>
        <dbReference type="EMBL" id="KAG0460448.1"/>
    </source>
</evidence>
<evidence type="ECO:0000256" key="5">
    <source>
        <dbReference type="ARBA" id="ARBA00023203"/>
    </source>
</evidence>
<reference evidence="8 9" key="1">
    <citation type="journal article" date="2020" name="Nat. Food">
        <title>A phased Vanilla planifolia genome enables genetic improvement of flavour and production.</title>
        <authorList>
            <person name="Hasing T."/>
            <person name="Tang H."/>
            <person name="Brym M."/>
            <person name="Khazi F."/>
            <person name="Huang T."/>
            <person name="Chambers A.H."/>
        </authorList>
    </citation>
    <scope>NUCLEOTIDE SEQUENCE [LARGE SCALE GENOMIC DNA]</scope>
    <source>
        <tissue evidence="8">Leaf</tissue>
    </source>
</reference>
<sequence length="144" mass="16815">MERKDCDMVQVVGRGMGFWTLTIQPMMVFTDVECAKEFILYNIIEMLIHIGRSPWSNKYYPTLEDGSLPSTELRKLEIEANDVFAVYRDQCVSSVYLWEDDTEVFIACFLIKKYNHYDINLSMWNSNHKQKTLLDDPKQDGAIG</sequence>
<comment type="caution">
    <text evidence="8">The sequence shown here is derived from an EMBL/GenBank/DDBJ whole genome shotgun (WGS) entry which is preliminary data.</text>
</comment>
<evidence type="ECO:0000256" key="4">
    <source>
        <dbReference type="ARBA" id="ARBA00022490"/>
    </source>
</evidence>
<evidence type="ECO:0000256" key="2">
    <source>
        <dbReference type="ARBA" id="ARBA00006039"/>
    </source>
</evidence>
<dbReference type="Gene3D" id="3.90.1150.210">
    <property type="entry name" value="F-actin capping protein, beta subunit"/>
    <property type="match status" value="1"/>
</dbReference>
<dbReference type="InterPro" id="IPR001698">
    <property type="entry name" value="CAPZB"/>
</dbReference>
<dbReference type="AlphaFoldDB" id="A0A835UGH0"/>
<dbReference type="Pfam" id="PF01115">
    <property type="entry name" value="F_actin_cap_B"/>
    <property type="match status" value="1"/>
</dbReference>
<dbReference type="GO" id="GO:0051015">
    <property type="term" value="F:actin filament binding"/>
    <property type="evidence" value="ECO:0007669"/>
    <property type="project" value="TreeGrafter"/>
</dbReference>
<dbReference type="InterPro" id="IPR042276">
    <property type="entry name" value="CapZ_alpha/beta_2"/>
</dbReference>
<evidence type="ECO:0000313" key="9">
    <source>
        <dbReference type="Proteomes" id="UP000636800"/>
    </source>
</evidence>
<keyword evidence="9" id="KW-1185">Reference proteome</keyword>
<dbReference type="GO" id="GO:0008290">
    <property type="term" value="C:F-actin capping protein complex"/>
    <property type="evidence" value="ECO:0007669"/>
    <property type="project" value="UniProtKB-UniRule"/>
</dbReference>
<evidence type="ECO:0000256" key="1">
    <source>
        <dbReference type="ARBA" id="ARBA00004245"/>
    </source>
</evidence>
<dbReference type="GO" id="GO:0000902">
    <property type="term" value="P:cell morphogenesis"/>
    <property type="evidence" value="ECO:0007669"/>
    <property type="project" value="TreeGrafter"/>
</dbReference>
<dbReference type="EMBL" id="JADCNL010000011">
    <property type="protein sequence ID" value="KAG0460448.1"/>
    <property type="molecule type" value="Genomic_DNA"/>
</dbReference>
<dbReference type="Gene3D" id="1.20.58.570">
    <property type="match status" value="1"/>
</dbReference>
<keyword evidence="3 7" id="KW-0117">Actin capping</keyword>
<comment type="function">
    <text evidence="7">F-actin-capping proteins bind in a Ca(2+)-independent manner to the fast growing ends of actin filaments (barbed end) thereby blocking the exchange of subunits at these ends. Unlike other capping proteins (such as gelsolin and severin), these proteins do not sever actin filaments.</text>
</comment>
<dbReference type="InterPro" id="IPR037282">
    <property type="entry name" value="CapZ_alpha/beta"/>
</dbReference>
<keyword evidence="4 7" id="KW-0963">Cytoplasm</keyword>
<comment type="subunit">
    <text evidence="7">Heterodimer of an alpha and a beta subunit.</text>
</comment>
<keyword evidence="6 7" id="KW-0206">Cytoskeleton</keyword>
<proteinExistence type="inferred from homology"/>